<sequence length="317" mass="34725">MVRIAVLGLMLFAGAAHAEATDFIGNWKTPDPKPGGITRVAINPNGGDRVDVRAYGDCHPNECDWGLVQGDVYYADPKSDHVTVIVATFHFGFAHHQITFRKGKNGQLQFEKLTKLDDNSDRHAFVQSGILKPTTWVGPISQTWQSEPGLTTGWGGGARSGAAGTPHEECTVYDVRDVRAVNERGSWSVKAGGKVLIATGKDDKAAMLAEAAFRYYRFDRLCRSGGQWKPYWRSAKGFGSDRMGGIYCLSFHPTTAHLVRSKNSWNIADGATSLVELGPYKPQAEAMLGMIRAKKLTGECFIGSPDIMTFWIAEPTR</sequence>
<evidence type="ECO:0000256" key="1">
    <source>
        <dbReference type="SAM" id="SignalP"/>
    </source>
</evidence>
<comment type="caution">
    <text evidence="2">The sequence shown here is derived from an EMBL/GenBank/DDBJ whole genome shotgun (WGS) entry which is preliminary data.</text>
</comment>
<keyword evidence="1" id="KW-0732">Signal</keyword>
<keyword evidence="3" id="KW-1185">Reference proteome</keyword>
<accession>A0ABN1F2R8</accession>
<name>A0ABN1F2R8_9PROT</name>
<feature type="signal peptide" evidence="1">
    <location>
        <begin position="1"/>
        <end position="18"/>
    </location>
</feature>
<dbReference type="Proteomes" id="UP001499951">
    <property type="component" value="Unassembled WGS sequence"/>
</dbReference>
<reference evidence="2 3" key="1">
    <citation type="journal article" date="2019" name="Int. J. Syst. Evol. Microbiol.">
        <title>The Global Catalogue of Microorganisms (GCM) 10K type strain sequencing project: providing services to taxonomists for standard genome sequencing and annotation.</title>
        <authorList>
            <consortium name="The Broad Institute Genomics Platform"/>
            <consortium name="The Broad Institute Genome Sequencing Center for Infectious Disease"/>
            <person name="Wu L."/>
            <person name="Ma J."/>
        </authorList>
    </citation>
    <scope>NUCLEOTIDE SEQUENCE [LARGE SCALE GENOMIC DNA]</scope>
    <source>
        <strain evidence="2 3">JCM 15089</strain>
    </source>
</reference>
<evidence type="ECO:0000313" key="3">
    <source>
        <dbReference type="Proteomes" id="UP001499951"/>
    </source>
</evidence>
<dbReference type="RefSeq" id="WP_166934921.1">
    <property type="nucleotide sequence ID" value="NZ_BAAADD010000009.1"/>
</dbReference>
<evidence type="ECO:0000313" key="2">
    <source>
        <dbReference type="EMBL" id="GAA0580905.1"/>
    </source>
</evidence>
<dbReference type="EMBL" id="BAAADD010000009">
    <property type="protein sequence ID" value="GAA0580905.1"/>
    <property type="molecule type" value="Genomic_DNA"/>
</dbReference>
<feature type="chain" id="PRO_5045705185" description="DUF2147 domain-containing protein" evidence="1">
    <location>
        <begin position="19"/>
        <end position="317"/>
    </location>
</feature>
<protein>
    <recommendedName>
        <fullName evidence="4">DUF2147 domain-containing protein</fullName>
    </recommendedName>
</protein>
<organism evidence="2 3">
    <name type="scientific">Rhizomicrobium electricum</name>
    <dbReference type="NCBI Taxonomy" id="480070"/>
    <lineage>
        <taxon>Bacteria</taxon>
        <taxon>Pseudomonadati</taxon>
        <taxon>Pseudomonadota</taxon>
        <taxon>Alphaproteobacteria</taxon>
        <taxon>Micropepsales</taxon>
        <taxon>Micropepsaceae</taxon>
        <taxon>Rhizomicrobium</taxon>
    </lineage>
</organism>
<evidence type="ECO:0008006" key="4">
    <source>
        <dbReference type="Google" id="ProtNLM"/>
    </source>
</evidence>
<proteinExistence type="predicted"/>
<gene>
    <name evidence="2" type="ORF">GCM10008942_32200</name>
</gene>